<dbReference type="InterPro" id="IPR034189">
    <property type="entry name" value="MARF1_RRM1"/>
</dbReference>
<dbReference type="InterPro" id="IPR041966">
    <property type="entry name" value="LOTUS-like"/>
</dbReference>
<dbReference type="InterPro" id="IPR025605">
    <property type="entry name" value="OST-HTH/LOTUS_dom"/>
</dbReference>
<feature type="region of interest" description="Disordered" evidence="3">
    <location>
        <begin position="1273"/>
        <end position="1328"/>
    </location>
</feature>
<dbReference type="Pfam" id="PF12872">
    <property type="entry name" value="OST-HTH"/>
    <property type="match status" value="4"/>
</dbReference>
<feature type="compositionally biased region" description="Pro residues" evidence="3">
    <location>
        <begin position="1206"/>
        <end position="1215"/>
    </location>
</feature>
<dbReference type="PANTHER" id="PTHR14379">
    <property type="entry name" value="LIMKAIN B LKAP"/>
    <property type="match status" value="1"/>
</dbReference>
<reference evidence="5 6" key="1">
    <citation type="submission" date="2024-05" db="EMBL/GenBank/DDBJ databases">
        <title>Genetic variation in Jamaican populations of the coffee berry borer (Hypothenemus hampei).</title>
        <authorList>
            <person name="Errbii M."/>
            <person name="Myrie A."/>
        </authorList>
    </citation>
    <scope>NUCLEOTIDE SEQUENCE [LARGE SCALE GENOMIC DNA]</scope>
    <source>
        <strain evidence="5">JA-Hopewell-2020-01-JO</strain>
        <tissue evidence="5">Whole body</tissue>
    </source>
</reference>
<organism evidence="5 6">
    <name type="scientific">Hypothenemus hampei</name>
    <name type="common">Coffee berry borer</name>
    <dbReference type="NCBI Taxonomy" id="57062"/>
    <lineage>
        <taxon>Eukaryota</taxon>
        <taxon>Metazoa</taxon>
        <taxon>Ecdysozoa</taxon>
        <taxon>Arthropoda</taxon>
        <taxon>Hexapoda</taxon>
        <taxon>Insecta</taxon>
        <taxon>Pterygota</taxon>
        <taxon>Neoptera</taxon>
        <taxon>Endopterygota</taxon>
        <taxon>Coleoptera</taxon>
        <taxon>Polyphaga</taxon>
        <taxon>Cucujiformia</taxon>
        <taxon>Curculionidae</taxon>
        <taxon>Scolytinae</taxon>
        <taxon>Hypothenemus</taxon>
    </lineage>
</organism>
<dbReference type="Pfam" id="PF11608">
    <property type="entry name" value="RRM_MARF1"/>
    <property type="match status" value="1"/>
</dbReference>
<keyword evidence="2" id="KW-0694">RNA-binding</keyword>
<protein>
    <recommendedName>
        <fullName evidence="4">HTH OST-type domain-containing protein</fullName>
    </recommendedName>
</protein>
<sequence length="1340" mass="152140">MTTERTRSNWNLSSIPSNFQELNLSDSTLSRGKSTTLPLRLAISANNSDQCSSDDSLIAQRGSSRWYKKKNGIRIRKLPFIGIFWDIENVRVPKMKSAAAVVQKIRESFLKDYCEAEFMVVCDVRKEPPQIIQELHDSQVNLIHVSSTSKNAADEKLRQSLRRFADIHKAPSAVLLISGDVNFASDLSDLRYRKKIRIILVHNVNVADALILCANEHHSFAALTEDLPINEGKKLNELNSCSFLTIINLPKNVECGKLKNRLNFLTNNCGGKCVELLTGQGIASLKFGNFDLALRAQKRIQGEDVFGQKIKVSAPSVRCYTGQKLKNVPRTSQPFNYDLLSSQHQSANVPPPPGFENTLSNAYPYNFLDRSQKFSSPMELGYEQCQNNFQNKQEFANLGSENAFLANLDLEYDREFNYKISPELGGVRLGTQPVSLHITNLDPTMEIKEIKKLLTNMIKQYAMILSINVFIQSDGLPTAHLKVSNQQEAQFVISQLHRQKIGHKRMLISYDQNESTPDPEQLKLMVISVLQDVPDKRMPLFKFMELLESRYLCTSSLSEINKLKDIVRIKDENGSRVISLTDNAMRVSSLGNLPLQPQCVIHSPQNVKNIGWCEMTTSSLPNVMIGLKTFTGKLLMLLNVHFGSMPLVSFQNCYEQVFHEPLPVYDYGVPLEHLISCVLNVEIKSVGPNKNIKMVKHEVKSMDTSGDDQVLKAVPPVLAPNVAMLCREVVDLLKNMEKCQISLTKFVPAYHHHFGRQCRVADYGFIKLLDLLEAISHVVQIMGEGHRRVITLTHATQIRRFTSDLLRVLKVQPNKQIAVQNFPEAYEKAFSKPFNPVEYGLCSLEDLLEEIPENTVVIIRDENEELYISVPKKEQTSEEIMKTKQFANEVVDLLRHTPYYTMLFNKFVPSYHHHFGYQCRVSDYGFTKLIELFEAIPDVVEIKQLPDGERTVSLTIEKSIQILNTQIMQVMRNIGGNLTLDELPKYYLREFGYSLSPQIYGCETMEELIRKLSDYVQVVHSTAGPLLHLKEMDTLPNTLRVRCWILLLSPPHVLDLITFRCIYSERYQRTFTLEALQAIVNVVSLSSMHNTDYISLTPLYVLAAQLYYVICNNQGAVEFSQLEKCYEEYYQKPMKLSSFGIKSANMFYNKFNLIFYIRGCKKKSVVVLNKYVQEHLVFNCNSQQDRENEWNVPEQTPIGTIKRYSPPKPDTPPSPNTTWMTPSKANKTQLSFTIDLPSPRIDQQLLNQIGDLISPYPTRHWLSVNGAPWDDTVANSTAPEASELPLPNKLLPKAESDDSGDSGVNVMLDHSPSELPDSSCSNNNSGAMKKKTFQGTFLSF</sequence>
<feature type="domain" description="HTH OST-type" evidence="4">
    <location>
        <begin position="721"/>
        <end position="795"/>
    </location>
</feature>
<dbReference type="Proteomes" id="UP001566132">
    <property type="component" value="Unassembled WGS sequence"/>
</dbReference>
<dbReference type="InterPro" id="IPR045602">
    <property type="entry name" value="MARF1_LOTUS"/>
</dbReference>
<comment type="caution">
    <text evidence="5">The sequence shown here is derived from an EMBL/GenBank/DDBJ whole genome shotgun (WGS) entry which is preliminary data.</text>
</comment>
<name>A0ABD1EPJ0_HYPHA</name>
<feature type="domain" description="HTH OST-type" evidence="4">
    <location>
        <begin position="959"/>
        <end position="1033"/>
    </location>
</feature>
<dbReference type="Pfam" id="PF19687">
    <property type="entry name" value="MARF1_LOTUS"/>
    <property type="match status" value="2"/>
</dbReference>
<feature type="region of interest" description="Disordered" evidence="3">
    <location>
        <begin position="1197"/>
        <end position="1223"/>
    </location>
</feature>
<evidence type="ECO:0000256" key="3">
    <source>
        <dbReference type="SAM" id="MobiDB-lite"/>
    </source>
</evidence>
<feature type="compositionally biased region" description="Polar residues" evidence="3">
    <location>
        <begin position="1316"/>
        <end position="1326"/>
    </location>
</feature>
<evidence type="ECO:0000313" key="6">
    <source>
        <dbReference type="Proteomes" id="UP001566132"/>
    </source>
</evidence>
<accession>A0ABD1EPJ0</accession>
<dbReference type="PANTHER" id="PTHR14379:SF3">
    <property type="entry name" value="MEIOSIS REGULATOR AND MRNA STABILITY FACTOR 1"/>
    <property type="match status" value="1"/>
</dbReference>
<dbReference type="PROSITE" id="PS51644">
    <property type="entry name" value="HTH_OST"/>
    <property type="match status" value="4"/>
</dbReference>
<dbReference type="GO" id="GO:0003723">
    <property type="term" value="F:RNA binding"/>
    <property type="evidence" value="ECO:0007669"/>
    <property type="project" value="UniProtKB-KW"/>
</dbReference>
<dbReference type="Pfam" id="PF01936">
    <property type="entry name" value="NYN"/>
    <property type="match status" value="1"/>
</dbReference>
<dbReference type="CDD" id="cd10910">
    <property type="entry name" value="PIN_limkain_b1_N_like"/>
    <property type="match status" value="1"/>
</dbReference>
<dbReference type="InterPro" id="IPR021139">
    <property type="entry name" value="NYN"/>
</dbReference>
<proteinExistence type="predicted"/>
<dbReference type="Gene3D" id="3.30.70.330">
    <property type="match status" value="2"/>
</dbReference>
<dbReference type="Gene3D" id="3.30.420.610">
    <property type="entry name" value="LOTUS domain-like"/>
    <property type="match status" value="4"/>
</dbReference>
<dbReference type="InterPro" id="IPR035979">
    <property type="entry name" value="RBD_domain_sf"/>
</dbReference>
<evidence type="ECO:0000256" key="2">
    <source>
        <dbReference type="ARBA" id="ARBA00022884"/>
    </source>
</evidence>
<evidence type="ECO:0000313" key="5">
    <source>
        <dbReference type="EMBL" id="KAL1498177.1"/>
    </source>
</evidence>
<dbReference type="InterPro" id="IPR012677">
    <property type="entry name" value="Nucleotide-bd_a/b_plait_sf"/>
</dbReference>
<keyword evidence="6" id="KW-1185">Reference proteome</keyword>
<dbReference type="SUPFAM" id="SSF54928">
    <property type="entry name" value="RNA-binding domain, RBD"/>
    <property type="match status" value="1"/>
</dbReference>
<keyword evidence="1" id="KW-0677">Repeat</keyword>
<feature type="domain" description="HTH OST-type" evidence="4">
    <location>
        <begin position="797"/>
        <end position="872"/>
    </location>
</feature>
<dbReference type="EMBL" id="JBDJPC010000006">
    <property type="protein sequence ID" value="KAL1498177.1"/>
    <property type="molecule type" value="Genomic_DNA"/>
</dbReference>
<gene>
    <name evidence="5" type="ORF">ABEB36_009016</name>
</gene>
<dbReference type="InterPro" id="IPR024768">
    <property type="entry name" value="Marf1"/>
</dbReference>
<evidence type="ECO:0000259" key="4">
    <source>
        <dbReference type="PROSITE" id="PS51644"/>
    </source>
</evidence>
<evidence type="ECO:0000256" key="1">
    <source>
        <dbReference type="ARBA" id="ARBA00022737"/>
    </source>
</evidence>
<feature type="domain" description="HTH OST-type" evidence="4">
    <location>
        <begin position="882"/>
        <end position="956"/>
    </location>
</feature>